<feature type="compositionally biased region" description="Basic and acidic residues" evidence="1">
    <location>
        <begin position="70"/>
        <end position="79"/>
    </location>
</feature>
<comment type="caution">
    <text evidence="2">The sequence shown here is derived from an EMBL/GenBank/DDBJ whole genome shotgun (WGS) entry which is preliminary data.</text>
</comment>
<feature type="region of interest" description="Disordered" evidence="1">
    <location>
        <begin position="69"/>
        <end position="116"/>
    </location>
</feature>
<accession>A0ABU6YCT4</accession>
<evidence type="ECO:0000313" key="3">
    <source>
        <dbReference type="Proteomes" id="UP001341840"/>
    </source>
</evidence>
<feature type="compositionally biased region" description="Low complexity" evidence="1">
    <location>
        <begin position="14"/>
        <end position="35"/>
    </location>
</feature>
<name>A0ABU6YCT4_9FABA</name>
<proteinExistence type="predicted"/>
<gene>
    <name evidence="2" type="ORF">PIB30_043140</name>
</gene>
<evidence type="ECO:0000256" key="1">
    <source>
        <dbReference type="SAM" id="MobiDB-lite"/>
    </source>
</evidence>
<reference evidence="2 3" key="1">
    <citation type="journal article" date="2023" name="Plants (Basel)">
        <title>Bridging the Gap: Combining Genomics and Transcriptomics Approaches to Understand Stylosanthes scabra, an Orphan Legume from the Brazilian Caatinga.</title>
        <authorList>
            <person name="Ferreira-Neto J.R.C."/>
            <person name="da Silva M.D."/>
            <person name="Binneck E."/>
            <person name="de Melo N.F."/>
            <person name="da Silva R.H."/>
            <person name="de Melo A.L.T.M."/>
            <person name="Pandolfi V."/>
            <person name="Bustamante F.O."/>
            <person name="Brasileiro-Vidal A.C."/>
            <person name="Benko-Iseppon A.M."/>
        </authorList>
    </citation>
    <scope>NUCLEOTIDE SEQUENCE [LARGE SCALE GENOMIC DNA]</scope>
    <source>
        <tissue evidence="2">Leaves</tissue>
    </source>
</reference>
<keyword evidence="3" id="KW-1185">Reference proteome</keyword>
<feature type="region of interest" description="Disordered" evidence="1">
    <location>
        <begin position="1"/>
        <end position="35"/>
    </location>
</feature>
<organism evidence="2 3">
    <name type="scientific">Stylosanthes scabra</name>
    <dbReference type="NCBI Taxonomy" id="79078"/>
    <lineage>
        <taxon>Eukaryota</taxon>
        <taxon>Viridiplantae</taxon>
        <taxon>Streptophyta</taxon>
        <taxon>Embryophyta</taxon>
        <taxon>Tracheophyta</taxon>
        <taxon>Spermatophyta</taxon>
        <taxon>Magnoliopsida</taxon>
        <taxon>eudicotyledons</taxon>
        <taxon>Gunneridae</taxon>
        <taxon>Pentapetalae</taxon>
        <taxon>rosids</taxon>
        <taxon>fabids</taxon>
        <taxon>Fabales</taxon>
        <taxon>Fabaceae</taxon>
        <taxon>Papilionoideae</taxon>
        <taxon>50 kb inversion clade</taxon>
        <taxon>dalbergioids sensu lato</taxon>
        <taxon>Dalbergieae</taxon>
        <taxon>Pterocarpus clade</taxon>
        <taxon>Stylosanthes</taxon>
    </lineage>
</organism>
<feature type="compositionally biased region" description="Acidic residues" evidence="1">
    <location>
        <begin position="87"/>
        <end position="111"/>
    </location>
</feature>
<evidence type="ECO:0000313" key="2">
    <source>
        <dbReference type="EMBL" id="MED6208225.1"/>
    </source>
</evidence>
<protein>
    <submittedName>
        <fullName evidence="2">Uncharacterized protein</fullName>
    </submittedName>
</protein>
<sequence>GRTSARGSHHSRRSSPTPHYSPRMSSSTRRVVSPSPIVLSSSLRCKVAGKMLQLPKSWELISPSEGWMCKGDEEEKEIGGVEPSVEKEEEEEYPEEDPEEEDEEEDPEEEVPAFTSLQMDIDATKDSRNWNAIPRTLPSIVVRLQYRIYPRIHRINVLIATTFRVMIFSDYGHCLRRI</sequence>
<dbReference type="EMBL" id="JASCZI010241905">
    <property type="protein sequence ID" value="MED6208225.1"/>
    <property type="molecule type" value="Genomic_DNA"/>
</dbReference>
<feature type="non-terminal residue" evidence="2">
    <location>
        <position position="1"/>
    </location>
</feature>
<dbReference type="Proteomes" id="UP001341840">
    <property type="component" value="Unassembled WGS sequence"/>
</dbReference>